<dbReference type="RefSeq" id="WP_272425492.1">
    <property type="nucleotide sequence ID" value="NZ_JAGTJJ010000037.1"/>
</dbReference>
<comment type="caution">
    <text evidence="3">The sequence shown here is derived from an EMBL/GenBank/DDBJ whole genome shotgun (WGS) entry which is preliminary data.</text>
</comment>
<feature type="compositionally biased region" description="Low complexity" evidence="1">
    <location>
        <begin position="49"/>
        <end position="61"/>
    </location>
</feature>
<sequence length="395" mass="42983">MPNLTFSRRTSPLVLLALLALAACGGSPAPDVAAATPPPPPAATPAPALPVTAAPTASAAAPAPPAPPPAPAPVLKGVDVYGTKKFDGAWVRTRFGETFQRWFDTEDEALTKKLEKEMVDGILAEHKDIGWVQLSPVTYYNMGDVPQGYVTVDVVERKDMKKRLTFGPEPKGDFEDPAGLLAAWKEYESTFFRMMREKQIGPERVACPAFHCMGGYVHEKLAPYGEKFVKDVPPNEDKLIKILKEDKDPKDRAAAAFLLAHIKDGKKLVGLMLPLLDDPDALVRNNATRVLVNVAMFHHDVAVPLTPVLKNLNGPTMSDRNKAAAVTFGLVDRPDGAKLYAQVIKEAGPTLIALLELEQPNNHDFAYKILKKVSGKDFGGRDDAAWRKWLASPRG</sequence>
<name>A0A9X4AVG8_9BACT</name>
<keyword evidence="4" id="KW-1185">Reference proteome</keyword>
<dbReference type="InterPro" id="IPR016024">
    <property type="entry name" value="ARM-type_fold"/>
</dbReference>
<evidence type="ECO:0000313" key="3">
    <source>
        <dbReference type="EMBL" id="MDC3986314.1"/>
    </source>
</evidence>
<evidence type="ECO:0000256" key="2">
    <source>
        <dbReference type="SAM" id="SignalP"/>
    </source>
</evidence>
<dbReference type="Gene3D" id="1.25.10.10">
    <property type="entry name" value="Leucine-rich Repeat Variant"/>
    <property type="match status" value="1"/>
</dbReference>
<dbReference type="EMBL" id="JAGTJJ010000037">
    <property type="protein sequence ID" value="MDC3986314.1"/>
    <property type="molecule type" value="Genomic_DNA"/>
</dbReference>
<dbReference type="SUPFAM" id="SSF48371">
    <property type="entry name" value="ARM repeat"/>
    <property type="match status" value="1"/>
</dbReference>
<reference evidence="3 4" key="1">
    <citation type="submission" date="2021-04" db="EMBL/GenBank/DDBJ databases">
        <title>Genome analysis of Polyangium sp.</title>
        <authorList>
            <person name="Li Y."/>
            <person name="Wang J."/>
        </authorList>
    </citation>
    <scope>NUCLEOTIDE SEQUENCE [LARGE SCALE GENOMIC DNA]</scope>
    <source>
        <strain evidence="3 4">SDU14</strain>
    </source>
</reference>
<accession>A0A9X4AVG8</accession>
<evidence type="ECO:0000313" key="4">
    <source>
        <dbReference type="Proteomes" id="UP001151081"/>
    </source>
</evidence>
<feature type="signal peptide" evidence="2">
    <location>
        <begin position="1"/>
        <end position="22"/>
    </location>
</feature>
<proteinExistence type="predicted"/>
<feature type="compositionally biased region" description="Pro residues" evidence="1">
    <location>
        <begin position="36"/>
        <end position="48"/>
    </location>
</feature>
<dbReference type="Proteomes" id="UP001151081">
    <property type="component" value="Unassembled WGS sequence"/>
</dbReference>
<feature type="compositionally biased region" description="Pro residues" evidence="1">
    <location>
        <begin position="62"/>
        <end position="72"/>
    </location>
</feature>
<organism evidence="3 4">
    <name type="scientific">Polyangium jinanense</name>
    <dbReference type="NCBI Taxonomy" id="2829994"/>
    <lineage>
        <taxon>Bacteria</taxon>
        <taxon>Pseudomonadati</taxon>
        <taxon>Myxococcota</taxon>
        <taxon>Polyangia</taxon>
        <taxon>Polyangiales</taxon>
        <taxon>Polyangiaceae</taxon>
        <taxon>Polyangium</taxon>
    </lineage>
</organism>
<feature type="chain" id="PRO_5040866459" evidence="2">
    <location>
        <begin position="23"/>
        <end position="395"/>
    </location>
</feature>
<feature type="region of interest" description="Disordered" evidence="1">
    <location>
        <begin position="28"/>
        <end position="73"/>
    </location>
</feature>
<gene>
    <name evidence="3" type="ORF">KEG57_37895</name>
</gene>
<dbReference type="InterPro" id="IPR011989">
    <property type="entry name" value="ARM-like"/>
</dbReference>
<dbReference type="Pfam" id="PF13646">
    <property type="entry name" value="HEAT_2"/>
    <property type="match status" value="1"/>
</dbReference>
<protein>
    <submittedName>
        <fullName evidence="3">HEAT repeat domain-containing protein</fullName>
    </submittedName>
</protein>
<dbReference type="AlphaFoldDB" id="A0A9X4AVG8"/>
<evidence type="ECO:0000256" key="1">
    <source>
        <dbReference type="SAM" id="MobiDB-lite"/>
    </source>
</evidence>
<keyword evidence="2" id="KW-0732">Signal</keyword>